<evidence type="ECO:0000256" key="6">
    <source>
        <dbReference type="ARBA" id="ARBA00022975"/>
    </source>
</evidence>
<dbReference type="Proteomes" id="UP000711736">
    <property type="component" value="Unassembled WGS sequence"/>
</dbReference>
<evidence type="ECO:0000313" key="9">
    <source>
        <dbReference type="Proteomes" id="UP000711736"/>
    </source>
</evidence>
<keyword evidence="5" id="KW-0378">Hydrolase</keyword>
<sequence>MSITLRNIKVWNTGEIIDLVVPGLADAYFADTDTVHDGADIDATGLTVAPGFADPHVHFRDPGQTYKESMVSGCRASASGGYTNVLIMPNTLPALDGQTVSDADAAADKPGAREMREAGFSNVIDFLQNYDAAHDVKLPVRYDLCVCASKDRAGKEASDTADWLKYVPGFDDDAKTPAMWAHPVTAISDDGAAVPEPILDQVLANAKASDLYLIEHCEHHDTGAVNEGPVSRQLGVPGIPEDTELKIVARDIEAARRTGIHVHFQHVSTAISFEAIRKAKAEGLPITCETAPHYLALSDEALLEYGTLAKMNPPLRSEADRKATIAAIADGTVDLLATDHAPHTMDEKALGFLEAPNGIIGLECAYGVCHKVLVDGGHISDERLIELMSVAPEALMGHDATDIAVLVEDWAEPAPTGDDPEAVIAEEREAEESHEADRTAKREGVNRLLDLSRVDDAAHVDLAILNTDEEWTVDPERFHSAARNTPFGGWKVTGRPLATIIGSQFMFSRL</sequence>
<feature type="domain" description="Amidohydrolase-related" evidence="7">
    <location>
        <begin position="47"/>
        <end position="397"/>
    </location>
</feature>
<comment type="cofactor">
    <cofactor evidence="1">
        <name>Zn(2+)</name>
        <dbReference type="ChEBI" id="CHEBI:29105"/>
    </cofactor>
</comment>
<evidence type="ECO:0000259" key="7">
    <source>
        <dbReference type="Pfam" id="PF01979"/>
    </source>
</evidence>
<accession>A0ABS5UVZ0</accession>
<evidence type="ECO:0000256" key="2">
    <source>
        <dbReference type="ARBA" id="ARBA00002368"/>
    </source>
</evidence>
<comment type="function">
    <text evidence="2">Catalyzes the reversible cyclization of carbamoyl aspartate to dihydroorotate.</text>
</comment>
<dbReference type="InterPro" id="IPR032466">
    <property type="entry name" value="Metal_Hydrolase"/>
</dbReference>
<keyword evidence="9" id="KW-1185">Reference proteome</keyword>
<dbReference type="Gene3D" id="2.30.40.10">
    <property type="entry name" value="Urease, subunit C, domain 1"/>
    <property type="match status" value="1"/>
</dbReference>
<protein>
    <submittedName>
        <fullName evidence="8">Amidohydrolase family protein</fullName>
    </submittedName>
</protein>
<evidence type="ECO:0000256" key="3">
    <source>
        <dbReference type="ARBA" id="ARBA00010286"/>
    </source>
</evidence>
<comment type="caution">
    <text evidence="8">The sequence shown here is derived from an EMBL/GenBank/DDBJ whole genome shotgun (WGS) entry which is preliminary data.</text>
</comment>
<dbReference type="PANTHER" id="PTHR43668:SF2">
    <property type="entry name" value="ALLANTOINASE"/>
    <property type="match status" value="1"/>
</dbReference>
<dbReference type="Gene3D" id="3.20.20.140">
    <property type="entry name" value="Metal-dependent hydrolases"/>
    <property type="match status" value="1"/>
</dbReference>
<dbReference type="PROSITE" id="PS00482">
    <property type="entry name" value="DIHYDROOROTASE_1"/>
    <property type="match status" value="1"/>
</dbReference>
<reference evidence="8 9" key="1">
    <citation type="journal article" date="2021" name="Environ. Microbiol.">
        <title>Genetic insights into the dark matter of the mammalian gut microbiota through targeted genome reconstruction.</title>
        <authorList>
            <person name="Lugli G.A."/>
            <person name="Alessandri G."/>
            <person name="Milani C."/>
            <person name="Viappiani A."/>
            <person name="Fontana F."/>
            <person name="Tarracchini C."/>
            <person name="Mancabelli L."/>
            <person name="Argentini C."/>
            <person name="Ruiz L."/>
            <person name="Margolles A."/>
            <person name="van Sinderen D."/>
            <person name="Turroni F."/>
            <person name="Ventura M."/>
        </authorList>
    </citation>
    <scope>NUCLEOTIDE SEQUENCE [LARGE SCALE GENOMIC DNA]</scope>
    <source>
        <strain evidence="8 9">LC6</strain>
    </source>
</reference>
<dbReference type="InterPro" id="IPR011059">
    <property type="entry name" value="Metal-dep_hydrolase_composite"/>
</dbReference>
<evidence type="ECO:0000256" key="4">
    <source>
        <dbReference type="ARBA" id="ARBA00022723"/>
    </source>
</evidence>
<dbReference type="RefSeq" id="WP_214376518.1">
    <property type="nucleotide sequence ID" value="NZ_JAFEJU010000004.1"/>
</dbReference>
<dbReference type="PANTHER" id="PTHR43668">
    <property type="entry name" value="ALLANTOINASE"/>
    <property type="match status" value="1"/>
</dbReference>
<dbReference type="InterPro" id="IPR004722">
    <property type="entry name" value="DHOase"/>
</dbReference>
<name>A0ABS5UVZ0_9BIFI</name>
<evidence type="ECO:0000256" key="5">
    <source>
        <dbReference type="ARBA" id="ARBA00022801"/>
    </source>
</evidence>
<dbReference type="Pfam" id="PF01979">
    <property type="entry name" value="Amidohydro_1"/>
    <property type="match status" value="1"/>
</dbReference>
<dbReference type="EMBL" id="JAFEJU010000004">
    <property type="protein sequence ID" value="MBT1175299.1"/>
    <property type="molecule type" value="Genomic_DNA"/>
</dbReference>
<organism evidence="8 9">
    <name type="scientific">Bifidobacterium colobi</name>
    <dbReference type="NCBI Taxonomy" id="2809026"/>
    <lineage>
        <taxon>Bacteria</taxon>
        <taxon>Bacillati</taxon>
        <taxon>Actinomycetota</taxon>
        <taxon>Actinomycetes</taxon>
        <taxon>Bifidobacteriales</taxon>
        <taxon>Bifidobacteriaceae</taxon>
        <taxon>Bifidobacterium</taxon>
    </lineage>
</organism>
<evidence type="ECO:0000313" key="8">
    <source>
        <dbReference type="EMBL" id="MBT1175299.1"/>
    </source>
</evidence>
<dbReference type="CDD" id="cd01317">
    <property type="entry name" value="DHOase_IIa"/>
    <property type="match status" value="1"/>
</dbReference>
<dbReference type="InterPro" id="IPR050138">
    <property type="entry name" value="DHOase/Allantoinase_Hydrolase"/>
</dbReference>
<gene>
    <name evidence="8" type="ORF">JS530_07270</name>
</gene>
<dbReference type="InterPro" id="IPR002195">
    <property type="entry name" value="Dihydroorotase_CS"/>
</dbReference>
<dbReference type="SUPFAM" id="SSF51338">
    <property type="entry name" value="Composite domain of metallo-dependent hydrolases"/>
    <property type="match status" value="1"/>
</dbReference>
<evidence type="ECO:0000256" key="1">
    <source>
        <dbReference type="ARBA" id="ARBA00001947"/>
    </source>
</evidence>
<keyword evidence="6" id="KW-0665">Pyrimidine biosynthesis</keyword>
<dbReference type="SUPFAM" id="SSF51556">
    <property type="entry name" value="Metallo-dependent hydrolases"/>
    <property type="match status" value="1"/>
</dbReference>
<keyword evidence="4" id="KW-0479">Metal-binding</keyword>
<dbReference type="PROSITE" id="PS00483">
    <property type="entry name" value="DIHYDROOROTASE_2"/>
    <property type="match status" value="1"/>
</dbReference>
<dbReference type="InterPro" id="IPR006680">
    <property type="entry name" value="Amidohydro-rel"/>
</dbReference>
<proteinExistence type="inferred from homology"/>
<comment type="similarity">
    <text evidence="3">Belongs to the metallo-dependent hydrolases superfamily. DHOase family. Class I DHOase subfamily.</text>
</comment>